<proteinExistence type="predicted"/>
<feature type="non-terminal residue" evidence="1">
    <location>
        <position position="50"/>
    </location>
</feature>
<dbReference type="Proteomes" id="UP000054630">
    <property type="component" value="Unassembled WGS sequence"/>
</dbReference>
<comment type="caution">
    <text evidence="1">The sequence shown here is derived from an EMBL/GenBank/DDBJ whole genome shotgun (WGS) entry which is preliminary data.</text>
</comment>
<sequence length="50" mass="5751">LRHAHFYRKALQYLPAVVGLIRVRDKHIRTSTAGSSITRNNFTNMKNPIS</sequence>
<keyword evidence="2" id="KW-1185">Reference proteome</keyword>
<gene>
    <name evidence="1" type="ORF">T07_8741</name>
</gene>
<feature type="non-terminal residue" evidence="1">
    <location>
        <position position="1"/>
    </location>
</feature>
<organism evidence="1 2">
    <name type="scientific">Trichinella nelsoni</name>
    <dbReference type="NCBI Taxonomy" id="6336"/>
    <lineage>
        <taxon>Eukaryota</taxon>
        <taxon>Metazoa</taxon>
        <taxon>Ecdysozoa</taxon>
        <taxon>Nematoda</taxon>
        <taxon>Enoplea</taxon>
        <taxon>Dorylaimia</taxon>
        <taxon>Trichinellida</taxon>
        <taxon>Trichinellidae</taxon>
        <taxon>Trichinella</taxon>
    </lineage>
</organism>
<accession>A0A0V0RAM1</accession>
<evidence type="ECO:0000313" key="2">
    <source>
        <dbReference type="Proteomes" id="UP000054630"/>
    </source>
</evidence>
<dbReference type="EMBL" id="JYDL01001945">
    <property type="protein sequence ID" value="KRX11543.1"/>
    <property type="molecule type" value="Genomic_DNA"/>
</dbReference>
<evidence type="ECO:0000313" key="1">
    <source>
        <dbReference type="EMBL" id="KRX11543.1"/>
    </source>
</evidence>
<protein>
    <submittedName>
        <fullName evidence="1">Uncharacterized protein</fullName>
    </submittedName>
</protein>
<dbReference type="AlphaFoldDB" id="A0A0V0RAM1"/>
<name>A0A0V0RAM1_9BILA</name>
<reference evidence="1 2" key="1">
    <citation type="submission" date="2015-01" db="EMBL/GenBank/DDBJ databases">
        <title>Evolution of Trichinella species and genotypes.</title>
        <authorList>
            <person name="Korhonen P.K."/>
            <person name="Edoardo P."/>
            <person name="Giuseppe L.R."/>
            <person name="Gasser R.B."/>
        </authorList>
    </citation>
    <scope>NUCLEOTIDE SEQUENCE [LARGE SCALE GENOMIC DNA]</scope>
    <source>
        <strain evidence="1">ISS37</strain>
    </source>
</reference>